<dbReference type="PRINTS" id="PR00400">
    <property type="entry name" value="TETREPRESSOR"/>
</dbReference>
<dbReference type="PRINTS" id="PR00455">
    <property type="entry name" value="HTHTETR"/>
</dbReference>
<gene>
    <name evidence="7" type="ORF">SAMN04489742_0828</name>
</gene>
<evidence type="ECO:0000256" key="4">
    <source>
        <dbReference type="ARBA" id="ARBA00023163"/>
    </source>
</evidence>
<dbReference type="Gene3D" id="1.10.357.10">
    <property type="entry name" value="Tetracycline Repressor, domain 2"/>
    <property type="match status" value="1"/>
</dbReference>
<dbReference type="PANTHER" id="PTHR30055:SF151">
    <property type="entry name" value="TRANSCRIPTIONAL REGULATORY PROTEIN"/>
    <property type="match status" value="1"/>
</dbReference>
<dbReference type="InterPro" id="IPR003012">
    <property type="entry name" value="Tet_transcr_reg_TetR"/>
</dbReference>
<keyword evidence="4" id="KW-0804">Transcription</keyword>
<dbReference type="GO" id="GO:0003700">
    <property type="term" value="F:DNA-binding transcription factor activity"/>
    <property type="evidence" value="ECO:0007669"/>
    <property type="project" value="TreeGrafter"/>
</dbReference>
<dbReference type="RefSeq" id="WP_074699345.1">
    <property type="nucleotide sequence ID" value="NZ_CP018863.1"/>
</dbReference>
<dbReference type="STRING" id="37928.SAMN04489742_0828"/>
<dbReference type="Proteomes" id="UP000181917">
    <property type="component" value="Unassembled WGS sequence"/>
</dbReference>
<dbReference type="Pfam" id="PF00440">
    <property type="entry name" value="TetR_N"/>
    <property type="match status" value="1"/>
</dbReference>
<dbReference type="GO" id="GO:0046677">
    <property type="term" value="P:response to antibiotic"/>
    <property type="evidence" value="ECO:0007669"/>
    <property type="project" value="InterPro"/>
</dbReference>
<keyword evidence="8" id="KW-1185">Reference proteome</keyword>
<accession>A0A1H1AA30</accession>
<dbReference type="InterPro" id="IPR001647">
    <property type="entry name" value="HTH_TetR"/>
</dbReference>
<keyword evidence="1" id="KW-0678">Repressor</keyword>
<proteinExistence type="predicted"/>
<keyword evidence="3 5" id="KW-0238">DNA-binding</keyword>
<dbReference type="InterPro" id="IPR050109">
    <property type="entry name" value="HTH-type_TetR-like_transc_reg"/>
</dbReference>
<evidence type="ECO:0000313" key="7">
    <source>
        <dbReference type="EMBL" id="SDQ36507.1"/>
    </source>
</evidence>
<dbReference type="GO" id="GO:0000976">
    <property type="term" value="F:transcription cis-regulatory region binding"/>
    <property type="evidence" value="ECO:0007669"/>
    <property type="project" value="TreeGrafter"/>
</dbReference>
<dbReference type="SUPFAM" id="SSF48498">
    <property type="entry name" value="Tetracyclin repressor-like, C-terminal domain"/>
    <property type="match status" value="1"/>
</dbReference>
<dbReference type="KEGG" id="acry:AC20117_13185"/>
<evidence type="ECO:0000313" key="8">
    <source>
        <dbReference type="Proteomes" id="UP000181917"/>
    </source>
</evidence>
<name>A0A1H1AA30_9MICC</name>
<dbReference type="PROSITE" id="PS50977">
    <property type="entry name" value="HTH_TETR_2"/>
    <property type="match status" value="1"/>
</dbReference>
<evidence type="ECO:0000259" key="6">
    <source>
        <dbReference type="PROSITE" id="PS50977"/>
    </source>
</evidence>
<dbReference type="Pfam" id="PF02909">
    <property type="entry name" value="TetR_C_1"/>
    <property type="match status" value="1"/>
</dbReference>
<feature type="domain" description="HTH tetR-type" evidence="6">
    <location>
        <begin position="15"/>
        <end position="75"/>
    </location>
</feature>
<dbReference type="InterPro" id="IPR036271">
    <property type="entry name" value="Tet_transcr_reg_TetR-rel_C_sf"/>
</dbReference>
<evidence type="ECO:0000256" key="2">
    <source>
        <dbReference type="ARBA" id="ARBA00023015"/>
    </source>
</evidence>
<sequence length="246" mass="26764">MAAAETGTQRERAKGLSREVIVDACLRLADEEGSSALTFRRIGRLLGADPTALYRHFKDKDELLLALADRLIGEALKDFEPAPSWRDTIKELVVRGRRAYLAHPQVAALAAVRVTRQESEMQFVETMLATFRQAGFGAEDAVRTYRACADFMLAWTGFDAALKSLGEKSEADNRAWAEAYAQAPAERFPNATASAAAMAGISDEDNFDFALELLLDGIEARLRACVAAPPAAPPAAPQANRKEPQP</sequence>
<reference evidence="7 8" key="1">
    <citation type="submission" date="2016-10" db="EMBL/GenBank/DDBJ databases">
        <authorList>
            <person name="de Groot N.N."/>
        </authorList>
    </citation>
    <scope>NUCLEOTIDE SEQUENCE [LARGE SCALE GENOMIC DNA]</scope>
    <source>
        <strain evidence="7 8">DSM 20117</strain>
    </source>
</reference>
<protein>
    <submittedName>
        <fullName evidence="7">DNA-binding transcriptional regulator, AcrR family</fullName>
    </submittedName>
</protein>
<dbReference type="OrthoDB" id="3519192at2"/>
<evidence type="ECO:0000256" key="5">
    <source>
        <dbReference type="PROSITE-ProRule" id="PRU00335"/>
    </source>
</evidence>
<dbReference type="PANTHER" id="PTHR30055">
    <property type="entry name" value="HTH-TYPE TRANSCRIPTIONAL REGULATOR RUTR"/>
    <property type="match status" value="1"/>
</dbReference>
<dbReference type="AlphaFoldDB" id="A0A1H1AA30"/>
<dbReference type="EMBL" id="FNKH01000002">
    <property type="protein sequence ID" value="SDQ36507.1"/>
    <property type="molecule type" value="Genomic_DNA"/>
</dbReference>
<dbReference type="SUPFAM" id="SSF46689">
    <property type="entry name" value="Homeodomain-like"/>
    <property type="match status" value="1"/>
</dbReference>
<organism evidence="7 8">
    <name type="scientific">Crystallibacter crystallopoietes</name>
    <dbReference type="NCBI Taxonomy" id="37928"/>
    <lineage>
        <taxon>Bacteria</taxon>
        <taxon>Bacillati</taxon>
        <taxon>Actinomycetota</taxon>
        <taxon>Actinomycetes</taxon>
        <taxon>Micrococcales</taxon>
        <taxon>Micrococcaceae</taxon>
        <taxon>Crystallibacter</taxon>
    </lineage>
</organism>
<feature type="DNA-binding region" description="H-T-H motif" evidence="5">
    <location>
        <begin position="38"/>
        <end position="57"/>
    </location>
</feature>
<dbReference type="InterPro" id="IPR009057">
    <property type="entry name" value="Homeodomain-like_sf"/>
</dbReference>
<evidence type="ECO:0000256" key="1">
    <source>
        <dbReference type="ARBA" id="ARBA00022491"/>
    </source>
</evidence>
<dbReference type="GO" id="GO:0045892">
    <property type="term" value="P:negative regulation of DNA-templated transcription"/>
    <property type="evidence" value="ECO:0007669"/>
    <property type="project" value="InterPro"/>
</dbReference>
<evidence type="ECO:0000256" key="3">
    <source>
        <dbReference type="ARBA" id="ARBA00023125"/>
    </source>
</evidence>
<dbReference type="Gene3D" id="1.10.10.60">
    <property type="entry name" value="Homeodomain-like"/>
    <property type="match status" value="1"/>
</dbReference>
<keyword evidence="2" id="KW-0805">Transcription regulation</keyword>
<dbReference type="InterPro" id="IPR004111">
    <property type="entry name" value="Repressor_TetR_C"/>
</dbReference>